<feature type="domain" description="RGS" evidence="2">
    <location>
        <begin position="172"/>
        <end position="288"/>
    </location>
</feature>
<dbReference type="GO" id="GO:0005634">
    <property type="term" value="C:nucleus"/>
    <property type="evidence" value="ECO:0007669"/>
    <property type="project" value="TreeGrafter"/>
</dbReference>
<dbReference type="Pfam" id="PF00615">
    <property type="entry name" value="RGS"/>
    <property type="match status" value="1"/>
</dbReference>
<dbReference type="AlphaFoldDB" id="A0A2A2JIB5"/>
<evidence type="ECO:0000256" key="1">
    <source>
        <dbReference type="SAM" id="MobiDB-lite"/>
    </source>
</evidence>
<evidence type="ECO:0000313" key="3">
    <source>
        <dbReference type="EMBL" id="PAV61394.1"/>
    </source>
</evidence>
<feature type="region of interest" description="Disordered" evidence="1">
    <location>
        <begin position="46"/>
        <end position="166"/>
    </location>
</feature>
<feature type="compositionally biased region" description="Polar residues" evidence="1">
    <location>
        <begin position="46"/>
        <end position="58"/>
    </location>
</feature>
<dbReference type="InterPro" id="IPR016137">
    <property type="entry name" value="RGS"/>
</dbReference>
<dbReference type="SUPFAM" id="SSF48097">
    <property type="entry name" value="Regulator of G-protein signaling, RGS"/>
    <property type="match status" value="1"/>
</dbReference>
<dbReference type="STRING" id="2018661.A0A2A2JIB5"/>
<dbReference type="InterPro" id="IPR046995">
    <property type="entry name" value="RGS10/12/14-like"/>
</dbReference>
<dbReference type="Proteomes" id="UP000218231">
    <property type="component" value="Unassembled WGS sequence"/>
</dbReference>
<name>A0A2A2JIB5_9BILA</name>
<dbReference type="PROSITE" id="PS50132">
    <property type="entry name" value="RGS"/>
    <property type="match status" value="1"/>
</dbReference>
<reference evidence="3 4" key="1">
    <citation type="journal article" date="2017" name="Curr. Biol.">
        <title>Genome architecture and evolution of a unichromosomal asexual nematode.</title>
        <authorList>
            <person name="Fradin H."/>
            <person name="Zegar C."/>
            <person name="Gutwein M."/>
            <person name="Lucas J."/>
            <person name="Kovtun M."/>
            <person name="Corcoran D."/>
            <person name="Baugh L.R."/>
            <person name="Kiontke K."/>
            <person name="Gunsalus K."/>
            <person name="Fitch D.H."/>
            <person name="Piano F."/>
        </authorList>
    </citation>
    <scope>NUCLEOTIDE SEQUENCE [LARGE SCALE GENOMIC DNA]</scope>
    <source>
        <strain evidence="3">PF1309</strain>
    </source>
</reference>
<dbReference type="GO" id="GO:0005096">
    <property type="term" value="F:GTPase activator activity"/>
    <property type="evidence" value="ECO:0007669"/>
    <property type="project" value="InterPro"/>
</dbReference>
<dbReference type="PANTHER" id="PTHR45945">
    <property type="entry name" value="REGULATOR OF G-PROTEIN SIGNALING LOCO"/>
    <property type="match status" value="1"/>
</dbReference>
<feature type="region of interest" description="Disordered" evidence="1">
    <location>
        <begin position="341"/>
        <end position="375"/>
    </location>
</feature>
<dbReference type="InterPro" id="IPR036305">
    <property type="entry name" value="RGS_sf"/>
</dbReference>
<evidence type="ECO:0000259" key="2">
    <source>
        <dbReference type="PROSITE" id="PS50132"/>
    </source>
</evidence>
<proteinExistence type="predicted"/>
<evidence type="ECO:0000313" key="4">
    <source>
        <dbReference type="Proteomes" id="UP000218231"/>
    </source>
</evidence>
<dbReference type="GO" id="GO:0008277">
    <property type="term" value="P:regulation of G protein-coupled receptor signaling pathway"/>
    <property type="evidence" value="ECO:0007669"/>
    <property type="project" value="TreeGrafter"/>
</dbReference>
<feature type="region of interest" description="Disordered" evidence="1">
    <location>
        <begin position="1"/>
        <end position="26"/>
    </location>
</feature>
<dbReference type="Gene3D" id="1.10.167.10">
    <property type="entry name" value="Regulator of G-protein Signalling 4, domain 2"/>
    <property type="match status" value="1"/>
</dbReference>
<comment type="caution">
    <text evidence="3">The sequence shown here is derived from an EMBL/GenBank/DDBJ whole genome shotgun (WGS) entry which is preliminary data.</text>
</comment>
<dbReference type="PANTHER" id="PTHR45945:SF3">
    <property type="entry name" value="REGULATOR OF G-PROTEIN SIGNALING LOCO"/>
    <property type="match status" value="1"/>
</dbReference>
<gene>
    <name evidence="3" type="ORF">WR25_05135</name>
</gene>
<dbReference type="OrthoDB" id="196547at2759"/>
<dbReference type="InterPro" id="IPR044926">
    <property type="entry name" value="RGS_subdomain_2"/>
</dbReference>
<dbReference type="GO" id="GO:0005737">
    <property type="term" value="C:cytoplasm"/>
    <property type="evidence" value="ECO:0007669"/>
    <property type="project" value="TreeGrafter"/>
</dbReference>
<dbReference type="SMART" id="SM00315">
    <property type="entry name" value="RGS"/>
    <property type="match status" value="1"/>
</dbReference>
<protein>
    <recommendedName>
        <fullName evidence="2">RGS domain-containing protein</fullName>
    </recommendedName>
</protein>
<accession>A0A2A2JIB5</accession>
<feature type="compositionally biased region" description="Polar residues" evidence="1">
    <location>
        <begin position="7"/>
        <end position="26"/>
    </location>
</feature>
<keyword evidence="4" id="KW-1185">Reference proteome</keyword>
<dbReference type="EMBL" id="LIAE01010414">
    <property type="protein sequence ID" value="PAV61394.1"/>
    <property type="molecule type" value="Genomic_DNA"/>
</dbReference>
<organism evidence="3 4">
    <name type="scientific">Diploscapter pachys</name>
    <dbReference type="NCBI Taxonomy" id="2018661"/>
    <lineage>
        <taxon>Eukaryota</taxon>
        <taxon>Metazoa</taxon>
        <taxon>Ecdysozoa</taxon>
        <taxon>Nematoda</taxon>
        <taxon>Chromadorea</taxon>
        <taxon>Rhabditida</taxon>
        <taxon>Rhabditina</taxon>
        <taxon>Rhabditomorpha</taxon>
        <taxon>Rhabditoidea</taxon>
        <taxon>Rhabditidae</taxon>
        <taxon>Diploscapter</taxon>
    </lineage>
</organism>
<dbReference type="GO" id="GO:0005886">
    <property type="term" value="C:plasma membrane"/>
    <property type="evidence" value="ECO:0007669"/>
    <property type="project" value="TreeGrafter"/>
</dbReference>
<feature type="compositionally biased region" description="Basic and acidic residues" evidence="1">
    <location>
        <begin position="341"/>
        <end position="357"/>
    </location>
</feature>
<dbReference type="PRINTS" id="PR01301">
    <property type="entry name" value="RGSPROTEIN"/>
</dbReference>
<feature type="compositionally biased region" description="Low complexity" evidence="1">
    <location>
        <begin position="358"/>
        <end position="368"/>
    </location>
</feature>
<sequence>MDRGTFTGPQSSQRSPLNHTNSNSNLTDCHFKLKQQVDSNQNWGLYKLSFSSPSSDRQMASPPRPRGSDVSALKEPTPKASTSNEPDKAVLQASPSKSIDRSTPSKKPDNADCGIYVGDEGPEILTKDPPPSASKHPTAKHHHHRKDDDSDEEMEGTEAPVPETNNSREMKIFKKVLRDSKLREPFYHFLDQQFCAENLNFYVAVEQFRDYYCEDDITSDERAQAASWIYERHFAQNCSEPVNVDNSTAKRIKAAMKSGAYPKNTFDLAQYQIFHLLKYDCWPRFLRSGGTQPDFTDEELAAEEDKKIRLDLGIGPINSAAPNADEESSVAFFTRAQLQEAREADKREKEARERSEESTATTEPAQAAGAERKDKKVRTHLPLFIDLFNRVAIDSVLHRH</sequence>